<keyword evidence="9" id="KW-0482">Metalloprotease</keyword>
<evidence type="ECO:0000313" key="15">
    <source>
        <dbReference type="Proteomes" id="UP000215158"/>
    </source>
</evidence>
<evidence type="ECO:0000256" key="1">
    <source>
        <dbReference type="ARBA" id="ARBA00001947"/>
    </source>
</evidence>
<proteinExistence type="inferred from homology"/>
<evidence type="ECO:0000313" key="14">
    <source>
        <dbReference type="EMBL" id="ASW03615.1"/>
    </source>
</evidence>
<reference evidence="14 15" key="1">
    <citation type="submission" date="2017-08" db="EMBL/GenBank/DDBJ databases">
        <title>Identification and genetic characteristics of simultaneous BTEX- and naphthalene-degrading Paraburkholderia sp. BN5 isolated from petroleum-contaminated soil.</title>
        <authorList>
            <person name="Lee Y."/>
            <person name="Jeon C.O."/>
        </authorList>
    </citation>
    <scope>NUCLEOTIDE SEQUENCE [LARGE SCALE GENOMIC DNA]</scope>
    <source>
        <strain evidence="14 15">BN5</strain>
        <plasmid evidence="14 15">pBN1</plasmid>
    </source>
</reference>
<evidence type="ECO:0000256" key="11">
    <source>
        <dbReference type="ARBA" id="ARBA00066554"/>
    </source>
</evidence>
<feature type="domain" description="Peptidase M14" evidence="13">
    <location>
        <begin position="92"/>
        <end position="451"/>
    </location>
</feature>
<geneLocation type="plasmid" evidence="14 15">
    <name>pBN1</name>
</geneLocation>
<dbReference type="CDD" id="cd06228">
    <property type="entry name" value="M14-like"/>
    <property type="match status" value="1"/>
</dbReference>
<dbReference type="PANTHER" id="PTHR11705">
    <property type="entry name" value="PROTEASE FAMILY M14 CARBOXYPEPTIDASE A,B"/>
    <property type="match status" value="1"/>
</dbReference>
<keyword evidence="3" id="KW-0121">Carboxypeptidase</keyword>
<comment type="cofactor">
    <cofactor evidence="1">
        <name>Zn(2+)</name>
        <dbReference type="ChEBI" id="CHEBI:29105"/>
    </cofactor>
</comment>
<dbReference type="GO" id="GO:0008270">
    <property type="term" value="F:zinc ion binding"/>
    <property type="evidence" value="ECO:0007669"/>
    <property type="project" value="InterPro"/>
</dbReference>
<comment type="catalytic activity">
    <reaction evidence="10">
        <text>Releases a C-terminal residue, which may be hydrophobic or positively charged.</text>
        <dbReference type="EC" id="3.4.17.18"/>
    </reaction>
</comment>
<dbReference type="PROSITE" id="PS52035">
    <property type="entry name" value="PEPTIDASE_M14"/>
    <property type="match status" value="1"/>
</dbReference>
<evidence type="ECO:0000256" key="6">
    <source>
        <dbReference type="ARBA" id="ARBA00022729"/>
    </source>
</evidence>
<dbReference type="SUPFAM" id="SSF53187">
    <property type="entry name" value="Zn-dependent exopeptidases"/>
    <property type="match status" value="1"/>
</dbReference>
<comment type="similarity">
    <text evidence="2 12">Belongs to the peptidase M14 family.</text>
</comment>
<keyword evidence="15" id="KW-1185">Reference proteome</keyword>
<evidence type="ECO:0000256" key="2">
    <source>
        <dbReference type="ARBA" id="ARBA00005988"/>
    </source>
</evidence>
<dbReference type="GO" id="GO:0005615">
    <property type="term" value="C:extracellular space"/>
    <property type="evidence" value="ECO:0007669"/>
    <property type="project" value="TreeGrafter"/>
</dbReference>
<dbReference type="RefSeq" id="WP_095423433.1">
    <property type="nucleotide sequence ID" value="NZ_CP022991.1"/>
</dbReference>
<dbReference type="AlphaFoldDB" id="A0A248VXL6"/>
<evidence type="ECO:0000256" key="9">
    <source>
        <dbReference type="ARBA" id="ARBA00023049"/>
    </source>
</evidence>
<dbReference type="Proteomes" id="UP000215158">
    <property type="component" value="Plasmid pBN1"/>
</dbReference>
<feature type="active site" description="Proton donor/acceptor" evidence="12">
    <location>
        <position position="416"/>
    </location>
</feature>
<name>A0A248VXL6_9BURK</name>
<dbReference type="Pfam" id="PF00246">
    <property type="entry name" value="Peptidase_M14"/>
    <property type="match status" value="1"/>
</dbReference>
<evidence type="ECO:0000256" key="10">
    <source>
        <dbReference type="ARBA" id="ARBA00050859"/>
    </source>
</evidence>
<keyword evidence="14" id="KW-0614">Plasmid</keyword>
<keyword evidence="4" id="KW-0645">Protease</keyword>
<evidence type="ECO:0000256" key="8">
    <source>
        <dbReference type="ARBA" id="ARBA00022833"/>
    </source>
</evidence>
<dbReference type="FunFam" id="3.40.630.10:FF:000084">
    <property type="entry name" value="Carboxypeptidase B2"/>
    <property type="match status" value="1"/>
</dbReference>
<keyword evidence="7" id="KW-0378">Hydrolase</keyword>
<accession>A0A248VXL6</accession>
<evidence type="ECO:0000256" key="7">
    <source>
        <dbReference type="ARBA" id="ARBA00022801"/>
    </source>
</evidence>
<keyword evidence="5" id="KW-0479">Metal-binding</keyword>
<evidence type="ECO:0000256" key="4">
    <source>
        <dbReference type="ARBA" id="ARBA00022670"/>
    </source>
</evidence>
<organism evidence="14 15">
    <name type="scientific">Paraburkholderia aromaticivorans</name>
    <dbReference type="NCBI Taxonomy" id="2026199"/>
    <lineage>
        <taxon>Bacteria</taxon>
        <taxon>Pseudomonadati</taxon>
        <taxon>Pseudomonadota</taxon>
        <taxon>Betaproteobacteria</taxon>
        <taxon>Burkholderiales</taxon>
        <taxon>Burkholderiaceae</taxon>
        <taxon>Paraburkholderia</taxon>
    </lineage>
</organism>
<keyword evidence="8" id="KW-0862">Zinc</keyword>
<evidence type="ECO:0000256" key="5">
    <source>
        <dbReference type="ARBA" id="ARBA00022723"/>
    </source>
</evidence>
<dbReference type="EMBL" id="CP022991">
    <property type="protein sequence ID" value="ASW03615.1"/>
    <property type="molecule type" value="Genomic_DNA"/>
</dbReference>
<evidence type="ECO:0000259" key="13">
    <source>
        <dbReference type="PROSITE" id="PS52035"/>
    </source>
</evidence>
<dbReference type="GO" id="GO:0006508">
    <property type="term" value="P:proteolysis"/>
    <property type="evidence" value="ECO:0007669"/>
    <property type="project" value="UniProtKB-KW"/>
</dbReference>
<keyword evidence="6" id="KW-0732">Signal</keyword>
<dbReference type="SMART" id="SM00631">
    <property type="entry name" value="Zn_pept"/>
    <property type="match status" value="1"/>
</dbReference>
<dbReference type="InterPro" id="IPR000834">
    <property type="entry name" value="Peptidase_M14"/>
</dbReference>
<dbReference type="KEGG" id="parb:CJU94_35630"/>
<gene>
    <name evidence="14" type="ORF">CJU94_35630</name>
</gene>
<sequence length="452" mass="50508">MSIHHTRITGSDYAAMADLVKKYKVTVARHTVEKVRDGYRVDAHASDAQIQALEAAGYTVEHLEDAEAEGKARQREMRDNAGAALSVATATGYLDVSHVEAALATEAAAPNDRFTTLIRLPNETWEQRACHALKIGNGSGPGRTGIYLLGGVHAREWGSPDILINFIQQLTNAYRANTDITIGNRTFTAAQIKSIVDTKDIYVFPQANPDGRHYSMTTEPMWRKNRRPAPAGHTQSQCVGVDVNRNYDFLWNFPKYFDANSPVQNSTDPCDHDVYIGPAAASEPETKNVVWMFDTFPHIRYFVDLHSYSEDILYNWGDDNDQSTDPQMNFQNPAYDGKRGIADDKAYREYIAAEDKKLAVGLANEMRDAIKASRGRVYKTEQSMSLYPTAGTSDDYAFSRHITDAKRAKVFSYTIEWGSPKNPTPFHPPYPEMKQIIDEITSGLLAFCISAN</sequence>
<dbReference type="EC" id="3.4.17.18" evidence="11"/>
<protein>
    <recommendedName>
        <fullName evidence="11">carboxypeptidase T</fullName>
        <ecNumber evidence="11">3.4.17.18</ecNumber>
    </recommendedName>
</protein>
<dbReference type="GO" id="GO:0004181">
    <property type="term" value="F:metallocarboxypeptidase activity"/>
    <property type="evidence" value="ECO:0007669"/>
    <property type="project" value="InterPro"/>
</dbReference>
<evidence type="ECO:0000256" key="3">
    <source>
        <dbReference type="ARBA" id="ARBA00022645"/>
    </source>
</evidence>
<evidence type="ECO:0000256" key="12">
    <source>
        <dbReference type="PROSITE-ProRule" id="PRU01379"/>
    </source>
</evidence>
<dbReference type="Gene3D" id="3.40.630.10">
    <property type="entry name" value="Zn peptidases"/>
    <property type="match status" value="1"/>
</dbReference>
<dbReference type="PANTHER" id="PTHR11705:SF143">
    <property type="entry name" value="SLL0236 PROTEIN"/>
    <property type="match status" value="1"/>
</dbReference>
<dbReference type="OrthoDB" id="9811296at2"/>